<dbReference type="PANTHER" id="PTHR43392:SF2">
    <property type="entry name" value="AAA-TYPE ATPASE FAMILY PROTEIN _ ANKYRIN REPEAT FAMILY PROTEIN"/>
    <property type="match status" value="1"/>
</dbReference>
<dbReference type="RefSeq" id="WP_023353029.1">
    <property type="nucleotide sequence ID" value="NZ_KI535366.1"/>
</dbReference>
<dbReference type="InterPro" id="IPR003593">
    <property type="entry name" value="AAA+_ATPase"/>
</dbReference>
<evidence type="ECO:0000256" key="1">
    <source>
        <dbReference type="ARBA" id="ARBA00010378"/>
    </source>
</evidence>
<keyword evidence="2" id="KW-0547">Nucleotide-binding</keyword>
<protein>
    <submittedName>
        <fullName evidence="5">Stage V sporulation protein K domain protein</fullName>
    </submittedName>
</protein>
<dbReference type="Pfam" id="PF00004">
    <property type="entry name" value="AAA"/>
    <property type="match status" value="1"/>
</dbReference>
<name>V2Y9F4_9FIRM</name>
<proteinExistence type="inferred from homology"/>
<dbReference type="InterPro" id="IPR000641">
    <property type="entry name" value="CbxX/CfxQ"/>
</dbReference>
<keyword evidence="6" id="KW-1185">Reference proteome</keyword>
<dbReference type="eggNOG" id="COG0464">
    <property type="taxonomic scope" value="Bacteria"/>
</dbReference>
<reference evidence="5 6" key="1">
    <citation type="submission" date="2013-06" db="EMBL/GenBank/DDBJ databases">
        <authorList>
            <person name="Weinstock G."/>
            <person name="Sodergren E."/>
            <person name="Clifton S."/>
            <person name="Fulton L."/>
            <person name="Fulton B."/>
            <person name="Courtney L."/>
            <person name="Fronick C."/>
            <person name="Harrison M."/>
            <person name="Strong C."/>
            <person name="Farmer C."/>
            <person name="Delahaunty K."/>
            <person name="Markovic C."/>
            <person name="Hall O."/>
            <person name="Minx P."/>
            <person name="Tomlinson C."/>
            <person name="Mitreva M."/>
            <person name="Nelson J."/>
            <person name="Hou S."/>
            <person name="Wollam A."/>
            <person name="Pepin K.H."/>
            <person name="Johnson M."/>
            <person name="Bhonagiri V."/>
            <person name="Nash W.E."/>
            <person name="Warren W."/>
            <person name="Chinwalla A."/>
            <person name="Mardis E.R."/>
            <person name="Wilson R.K."/>
        </authorList>
    </citation>
    <scope>NUCLEOTIDE SEQUENCE [LARGE SCALE GENOMIC DNA]</scope>
    <source>
        <strain evidence="5 6">ATCC 51271</strain>
    </source>
</reference>
<evidence type="ECO:0000256" key="3">
    <source>
        <dbReference type="ARBA" id="ARBA00022840"/>
    </source>
</evidence>
<dbReference type="FunFam" id="3.40.50.300:FF:000216">
    <property type="entry name" value="Type VII secretion ATPase EccA"/>
    <property type="match status" value="1"/>
</dbReference>
<dbReference type="InterPro" id="IPR041627">
    <property type="entry name" value="AAA_lid_6"/>
</dbReference>
<dbReference type="EMBL" id="ACIL03000002">
    <property type="protein sequence ID" value="ESL04737.1"/>
    <property type="molecule type" value="Genomic_DNA"/>
</dbReference>
<dbReference type="PRINTS" id="PR00819">
    <property type="entry name" value="CBXCFQXSUPER"/>
</dbReference>
<sequence>MYTNAGQVFDIAKANYRALIGYCSKLEREGYFIQAEKILHKTIFQTLDLYIQSLLINIAIYGGKLGEDEVKFIVSLPDSKQYDISDVEDISGEIIRQADAVVKAPPIIMQLCSLRDREKNSNMSSAYVDMILNIIVAMSYLNANRDEFLPQFIIDYYSSVKAFVFFSDRAERINERYLFRKASGDIGMPGEGFSDEEAKDNNEEKDADEVVPILKEVTANEQPVKNEDLPKVAVPEPIPFKEEDRKKRLDELVGELEALVGLEEVKNEVNSLINLINIRQLRKKKGLPSPDMSYHMVFTGSPGTGKTTVARLIASIYKELGVLSKGGLIEVDRSGLVAGYVGQTALKVTEVVNKALGGVLFIDEAYSLSSPGAANDFGSEAIDTLVKLMEDHRDDLVVIVAGYTKEMNDFLQANTGLVSRFNKFIEFKDYNEDELIAIMYSMASKMEMKLEDSALEKLRTYLSGMNENAKRLFGNARGIRNLFEKMLVGQANRLSGIPEPTIEDLSIIKAEDFEF</sequence>
<dbReference type="SMART" id="SM00382">
    <property type="entry name" value="AAA"/>
    <property type="match status" value="1"/>
</dbReference>
<organism evidence="5 6">
    <name type="scientific">Catonella morbi ATCC 51271</name>
    <dbReference type="NCBI Taxonomy" id="592026"/>
    <lineage>
        <taxon>Bacteria</taxon>
        <taxon>Bacillati</taxon>
        <taxon>Bacillota</taxon>
        <taxon>Clostridia</taxon>
        <taxon>Lachnospirales</taxon>
        <taxon>Lachnospiraceae</taxon>
        <taxon>Catonella</taxon>
    </lineage>
</organism>
<gene>
    <name evidence="5" type="ORF">GCWU0000282_000125</name>
</gene>
<dbReference type="STRING" id="592026.GCWU0000282_000125"/>
<dbReference type="InterPro" id="IPR050773">
    <property type="entry name" value="CbxX/CfxQ_RuBisCO_ESX"/>
</dbReference>
<dbReference type="Pfam" id="PF17866">
    <property type="entry name" value="AAA_lid_6"/>
    <property type="match status" value="1"/>
</dbReference>
<keyword evidence="3" id="KW-0067">ATP-binding</keyword>
<evidence type="ECO:0000313" key="5">
    <source>
        <dbReference type="EMBL" id="ESL04737.1"/>
    </source>
</evidence>
<dbReference type="GO" id="GO:0016887">
    <property type="term" value="F:ATP hydrolysis activity"/>
    <property type="evidence" value="ECO:0007669"/>
    <property type="project" value="InterPro"/>
</dbReference>
<dbReference type="InterPro" id="IPR027417">
    <property type="entry name" value="P-loop_NTPase"/>
</dbReference>
<evidence type="ECO:0000313" key="6">
    <source>
        <dbReference type="Proteomes" id="UP000018227"/>
    </source>
</evidence>
<dbReference type="Proteomes" id="UP000018227">
    <property type="component" value="Unassembled WGS sequence"/>
</dbReference>
<comment type="caution">
    <text evidence="5">The sequence shown here is derived from an EMBL/GenBank/DDBJ whole genome shotgun (WGS) entry which is preliminary data.</text>
</comment>
<dbReference type="SUPFAM" id="SSF52540">
    <property type="entry name" value="P-loop containing nucleoside triphosphate hydrolases"/>
    <property type="match status" value="1"/>
</dbReference>
<dbReference type="GO" id="GO:0005524">
    <property type="term" value="F:ATP binding"/>
    <property type="evidence" value="ECO:0007669"/>
    <property type="project" value="UniProtKB-KW"/>
</dbReference>
<accession>V2Y9F4</accession>
<feature type="domain" description="AAA+ ATPase" evidence="4">
    <location>
        <begin position="292"/>
        <end position="431"/>
    </location>
</feature>
<dbReference type="CDD" id="cd00009">
    <property type="entry name" value="AAA"/>
    <property type="match status" value="1"/>
</dbReference>
<evidence type="ECO:0000259" key="4">
    <source>
        <dbReference type="SMART" id="SM00382"/>
    </source>
</evidence>
<dbReference type="PANTHER" id="PTHR43392">
    <property type="entry name" value="AAA-TYPE ATPASE FAMILY PROTEIN / ANKYRIN REPEAT FAMILY PROTEIN"/>
    <property type="match status" value="1"/>
</dbReference>
<dbReference type="Gene3D" id="1.10.8.60">
    <property type="match status" value="1"/>
</dbReference>
<dbReference type="Gene3D" id="3.40.50.300">
    <property type="entry name" value="P-loop containing nucleotide triphosphate hydrolases"/>
    <property type="match status" value="1"/>
</dbReference>
<comment type="similarity">
    <text evidence="1">Belongs to the CbxX/CfxQ family.</text>
</comment>
<dbReference type="HOGENOM" id="CLU_528630_0_0_9"/>
<dbReference type="InterPro" id="IPR003959">
    <property type="entry name" value="ATPase_AAA_core"/>
</dbReference>
<evidence type="ECO:0000256" key="2">
    <source>
        <dbReference type="ARBA" id="ARBA00022741"/>
    </source>
</evidence>
<dbReference type="AlphaFoldDB" id="V2Y9F4"/>